<name>A0A562S1W9_9BACT</name>
<dbReference type="Gene3D" id="3.30.2310.20">
    <property type="entry name" value="RelE-like"/>
    <property type="match status" value="1"/>
</dbReference>
<keyword evidence="1" id="KW-1277">Toxin-antitoxin system</keyword>
<comment type="caution">
    <text evidence="2">The sequence shown here is derived from an EMBL/GenBank/DDBJ whole genome shotgun (WGS) entry which is preliminary data.</text>
</comment>
<dbReference type="EMBL" id="VLLC01000004">
    <property type="protein sequence ID" value="TWI75317.1"/>
    <property type="molecule type" value="Genomic_DNA"/>
</dbReference>
<dbReference type="NCBIfam" id="TIGR02385">
    <property type="entry name" value="RelE_StbE"/>
    <property type="match status" value="1"/>
</dbReference>
<reference evidence="2 3" key="1">
    <citation type="submission" date="2019-07" db="EMBL/GenBank/DDBJ databases">
        <title>Genome sequencing of 100 strains of the haloalkaliphilic chemolithoautotrophic sulfur-oxidizing bacterium Thioalkalivibrio.</title>
        <authorList>
            <person name="Muyzer G."/>
        </authorList>
    </citation>
    <scope>NUCLEOTIDE SEQUENCE [LARGE SCALE GENOMIC DNA]</scope>
    <source>
        <strain evidence="2 3">ASO4-4</strain>
    </source>
</reference>
<dbReference type="RefSeq" id="WP_144682508.1">
    <property type="nucleotide sequence ID" value="NZ_VLLC01000004.1"/>
</dbReference>
<dbReference type="SUPFAM" id="SSF143011">
    <property type="entry name" value="RelE-like"/>
    <property type="match status" value="1"/>
</dbReference>
<dbReference type="InterPro" id="IPR035093">
    <property type="entry name" value="RelE/ParE_toxin_dom_sf"/>
</dbReference>
<protein>
    <submittedName>
        <fullName evidence="2">Addiction module RelE/StbE family toxin</fullName>
    </submittedName>
</protein>
<proteinExistence type="predicted"/>
<dbReference type="Proteomes" id="UP000318307">
    <property type="component" value="Unassembled WGS sequence"/>
</dbReference>
<evidence type="ECO:0000313" key="2">
    <source>
        <dbReference type="EMBL" id="TWI75317.1"/>
    </source>
</evidence>
<evidence type="ECO:0000313" key="3">
    <source>
        <dbReference type="Proteomes" id="UP000318307"/>
    </source>
</evidence>
<dbReference type="OrthoDB" id="9801102at2"/>
<keyword evidence="3" id="KW-1185">Reference proteome</keyword>
<sequence>MWNIFEHKSVDKCLASAPVEVLQRYEKWKDIVRISGPQGLRLIRGFHDEALNGNWKGFRSSRLNIKYRVIYKVEKDHLLVQVERVTPHDYRR</sequence>
<accession>A0A562S1W9</accession>
<dbReference type="AlphaFoldDB" id="A0A562S1W9"/>
<organism evidence="2 3">
    <name type="scientific">Desulfobotulus alkaliphilus</name>
    <dbReference type="NCBI Taxonomy" id="622671"/>
    <lineage>
        <taxon>Bacteria</taxon>
        <taxon>Pseudomonadati</taxon>
        <taxon>Thermodesulfobacteriota</taxon>
        <taxon>Desulfobacteria</taxon>
        <taxon>Desulfobacterales</taxon>
        <taxon>Desulfobacteraceae</taxon>
        <taxon>Desulfobotulus</taxon>
    </lineage>
</organism>
<gene>
    <name evidence="2" type="ORF">LZ24_00768</name>
</gene>
<evidence type="ECO:0000256" key="1">
    <source>
        <dbReference type="ARBA" id="ARBA00022649"/>
    </source>
</evidence>
<dbReference type="InterPro" id="IPR007712">
    <property type="entry name" value="RelE/ParE_toxin"/>
</dbReference>